<protein>
    <recommendedName>
        <fullName evidence="3">RING-type domain-containing protein</fullName>
    </recommendedName>
</protein>
<keyword evidence="2" id="KW-0812">Transmembrane</keyword>
<evidence type="ECO:0000256" key="1">
    <source>
        <dbReference type="PROSITE-ProRule" id="PRU00175"/>
    </source>
</evidence>
<dbReference type="EMBL" id="HBHC01001544">
    <property type="protein sequence ID" value="CAD9651082.1"/>
    <property type="molecule type" value="Transcribed_RNA"/>
</dbReference>
<evidence type="ECO:0000259" key="3">
    <source>
        <dbReference type="PROSITE" id="PS50089"/>
    </source>
</evidence>
<organism evidence="4">
    <name type="scientific">Norrisiella sphaerica</name>
    <dbReference type="NCBI Taxonomy" id="552664"/>
    <lineage>
        <taxon>Eukaryota</taxon>
        <taxon>Sar</taxon>
        <taxon>Rhizaria</taxon>
        <taxon>Cercozoa</taxon>
        <taxon>Chlorarachniophyceae</taxon>
        <taxon>Norrisiella</taxon>
    </lineage>
</organism>
<dbReference type="Pfam" id="PF13920">
    <property type="entry name" value="zf-C3HC4_3"/>
    <property type="match status" value="1"/>
</dbReference>
<dbReference type="GO" id="GO:0061630">
    <property type="term" value="F:ubiquitin protein ligase activity"/>
    <property type="evidence" value="ECO:0007669"/>
    <property type="project" value="UniProtKB-EC"/>
</dbReference>
<gene>
    <name evidence="4" type="ORF">NSPH01132_LOCUS920</name>
</gene>
<evidence type="ECO:0000313" key="4">
    <source>
        <dbReference type="EMBL" id="CAD9651082.1"/>
    </source>
</evidence>
<dbReference type="SUPFAM" id="SSF57850">
    <property type="entry name" value="RING/U-box"/>
    <property type="match status" value="1"/>
</dbReference>
<proteinExistence type="predicted"/>
<keyword evidence="1" id="KW-0479">Metal-binding</keyword>
<evidence type="ECO:0000256" key="2">
    <source>
        <dbReference type="SAM" id="Phobius"/>
    </source>
</evidence>
<keyword evidence="2" id="KW-1133">Transmembrane helix</keyword>
<dbReference type="Gene3D" id="3.30.40.10">
    <property type="entry name" value="Zinc/RING finger domain, C3HC4 (zinc finger)"/>
    <property type="match status" value="1"/>
</dbReference>
<reference evidence="4" key="1">
    <citation type="submission" date="2021-01" db="EMBL/GenBank/DDBJ databases">
        <authorList>
            <person name="Corre E."/>
            <person name="Pelletier E."/>
            <person name="Niang G."/>
            <person name="Scheremetjew M."/>
            <person name="Finn R."/>
            <person name="Kale V."/>
            <person name="Holt S."/>
            <person name="Cochrane G."/>
            <person name="Meng A."/>
            <person name="Brown T."/>
            <person name="Cohen L."/>
        </authorList>
    </citation>
    <scope>NUCLEOTIDE SEQUENCE</scope>
    <source>
        <strain evidence="4">BC52</strain>
    </source>
</reference>
<dbReference type="InterPro" id="IPR013083">
    <property type="entry name" value="Znf_RING/FYVE/PHD"/>
</dbReference>
<accession>A0A7S2QT90</accession>
<name>A0A7S2QT90_9EUKA</name>
<keyword evidence="1" id="KW-0863">Zinc-finger</keyword>
<keyword evidence="1" id="KW-0862">Zinc</keyword>
<dbReference type="PANTHER" id="PTHR22996">
    <property type="entry name" value="MAHOGUNIN"/>
    <property type="match status" value="1"/>
</dbReference>
<dbReference type="GO" id="GO:0008270">
    <property type="term" value="F:zinc ion binding"/>
    <property type="evidence" value="ECO:0007669"/>
    <property type="project" value="UniProtKB-KW"/>
</dbReference>
<dbReference type="PANTHER" id="PTHR22996:SF0">
    <property type="entry name" value="RE60872P-RELATED"/>
    <property type="match status" value="1"/>
</dbReference>
<dbReference type="SMART" id="SM00184">
    <property type="entry name" value="RING"/>
    <property type="match status" value="1"/>
</dbReference>
<feature type="domain" description="RING-type" evidence="3">
    <location>
        <begin position="293"/>
        <end position="330"/>
    </location>
</feature>
<dbReference type="AlphaFoldDB" id="A0A7S2QT90"/>
<keyword evidence="2" id="KW-0472">Membrane</keyword>
<dbReference type="PROSITE" id="PS50089">
    <property type="entry name" value="ZF_RING_2"/>
    <property type="match status" value="1"/>
</dbReference>
<dbReference type="GO" id="GO:0016567">
    <property type="term" value="P:protein ubiquitination"/>
    <property type="evidence" value="ECO:0007669"/>
    <property type="project" value="TreeGrafter"/>
</dbReference>
<feature type="transmembrane region" description="Helical" evidence="2">
    <location>
        <begin position="6"/>
        <end position="28"/>
    </location>
</feature>
<dbReference type="InterPro" id="IPR001841">
    <property type="entry name" value="Znf_RING"/>
</dbReference>
<sequence>MLPNVQTFNFVVLMIFFMAVLWLIKVFVRVRKLYRLYYALERNVVIRLDGEVSNSQHLDALSLSHIQQILNANLTQSSTVVPEVYTSAHIEPKTVQIVKSEHSSSDFMLKFSVEASTPCRCVVYFGPSKKGVKDFCSRQRELGRSPELKARRMLISSDLLEPEEYLYKKTIDLFPGVRSPGEVEVPAVIIEKISTDNATIAPRYAAIIHATVKKEMKDFQRVYLGDEITVVAVRIRTSTTSPQLQNEAASPNTNQGAWHAFGGVTVDHQLVVGHRKQLMHIRDVFGEEEDGECLVCLSEPKNTIILPCRHMCICRACLLKMVTAKCPVCRTTIKRHISFLR</sequence>
<dbReference type="InterPro" id="IPR045194">
    <property type="entry name" value="MGRN1/RNF157-like"/>
</dbReference>